<sequence length="181" mass="20865">MPITSPTTTIAIVFTPLADVFSFLASAPAVRLYVSSTFFSASHSLVFFFDSFSYTPSSRAFPSLFSPFSSTPVFGGCVLIYIWFIHRLWRCSGLSFLEFCRWSDRLRFLRFCRWSDQFWLPNKENVSFEFRTDFVEVTVSRHWKLHTKSTPCVLVELSLAANDQVSCSKLNPQLFLSKTCR</sequence>
<reference evidence="2" key="1">
    <citation type="journal article" date="2017" name="Nature">
        <title>The sunflower genome provides insights into oil metabolism, flowering and Asterid evolution.</title>
        <authorList>
            <person name="Badouin H."/>
            <person name="Gouzy J."/>
            <person name="Grassa C.J."/>
            <person name="Murat F."/>
            <person name="Staton S.E."/>
            <person name="Cottret L."/>
            <person name="Lelandais-Briere C."/>
            <person name="Owens G.L."/>
            <person name="Carrere S."/>
            <person name="Mayjonade B."/>
            <person name="Legrand L."/>
            <person name="Gill N."/>
            <person name="Kane N.C."/>
            <person name="Bowers J.E."/>
            <person name="Hubner S."/>
            <person name="Bellec A."/>
            <person name="Berard A."/>
            <person name="Berges H."/>
            <person name="Blanchet N."/>
            <person name="Boniface M.C."/>
            <person name="Brunel D."/>
            <person name="Catrice O."/>
            <person name="Chaidir N."/>
            <person name="Claudel C."/>
            <person name="Donnadieu C."/>
            <person name="Faraut T."/>
            <person name="Fievet G."/>
            <person name="Helmstetter N."/>
            <person name="King M."/>
            <person name="Knapp S.J."/>
            <person name="Lai Z."/>
            <person name="Le Paslier M.C."/>
            <person name="Lippi Y."/>
            <person name="Lorenzon L."/>
            <person name="Mandel J.R."/>
            <person name="Marage G."/>
            <person name="Marchand G."/>
            <person name="Marquand E."/>
            <person name="Bret-Mestries E."/>
            <person name="Morien E."/>
            <person name="Nambeesan S."/>
            <person name="Nguyen T."/>
            <person name="Pegot-Espagnet P."/>
            <person name="Pouilly N."/>
            <person name="Raftis F."/>
            <person name="Sallet E."/>
            <person name="Schiex T."/>
            <person name="Thomas J."/>
            <person name="Vandecasteele C."/>
            <person name="Vares D."/>
            <person name="Vear F."/>
            <person name="Vautrin S."/>
            <person name="Crespi M."/>
            <person name="Mangin B."/>
            <person name="Burke J.M."/>
            <person name="Salse J."/>
            <person name="Munos S."/>
            <person name="Vincourt P."/>
            <person name="Rieseberg L.H."/>
            <person name="Langlade N.B."/>
        </authorList>
    </citation>
    <scope>NUCLEOTIDE SEQUENCE</scope>
    <source>
        <tissue evidence="2">Leaves</tissue>
    </source>
</reference>
<comment type="caution">
    <text evidence="2">The sequence shown here is derived from an EMBL/GenBank/DDBJ whole genome shotgun (WGS) entry which is preliminary data.</text>
</comment>
<dbReference type="EMBL" id="MNCJ02000330">
    <property type="protein sequence ID" value="KAF5763370.1"/>
    <property type="molecule type" value="Genomic_DNA"/>
</dbReference>
<name>A0A9K3DYC0_HELAN</name>
<dbReference type="AlphaFoldDB" id="A0A9K3DYC0"/>
<gene>
    <name evidence="2" type="ORF">HanXRQr2_Chr15g0679441</name>
</gene>
<feature type="transmembrane region" description="Helical" evidence="1">
    <location>
        <begin position="6"/>
        <end position="25"/>
    </location>
</feature>
<proteinExistence type="predicted"/>
<dbReference type="Gramene" id="mRNA:HanXRQr2_Chr15g0679441">
    <property type="protein sequence ID" value="mRNA:HanXRQr2_Chr15g0679441"/>
    <property type="gene ID" value="HanXRQr2_Chr15g0679441"/>
</dbReference>
<evidence type="ECO:0000256" key="1">
    <source>
        <dbReference type="SAM" id="Phobius"/>
    </source>
</evidence>
<organism evidence="2 3">
    <name type="scientific">Helianthus annuus</name>
    <name type="common">Common sunflower</name>
    <dbReference type="NCBI Taxonomy" id="4232"/>
    <lineage>
        <taxon>Eukaryota</taxon>
        <taxon>Viridiplantae</taxon>
        <taxon>Streptophyta</taxon>
        <taxon>Embryophyta</taxon>
        <taxon>Tracheophyta</taxon>
        <taxon>Spermatophyta</taxon>
        <taxon>Magnoliopsida</taxon>
        <taxon>eudicotyledons</taxon>
        <taxon>Gunneridae</taxon>
        <taxon>Pentapetalae</taxon>
        <taxon>asterids</taxon>
        <taxon>campanulids</taxon>
        <taxon>Asterales</taxon>
        <taxon>Asteraceae</taxon>
        <taxon>Asteroideae</taxon>
        <taxon>Heliantheae alliance</taxon>
        <taxon>Heliantheae</taxon>
        <taxon>Helianthus</taxon>
    </lineage>
</organism>
<evidence type="ECO:0000313" key="2">
    <source>
        <dbReference type="EMBL" id="KAF5763370.1"/>
    </source>
</evidence>
<keyword evidence="1" id="KW-0472">Membrane</keyword>
<dbReference type="Proteomes" id="UP000215914">
    <property type="component" value="Unassembled WGS sequence"/>
</dbReference>
<feature type="transmembrane region" description="Helical" evidence="1">
    <location>
        <begin position="64"/>
        <end position="84"/>
    </location>
</feature>
<keyword evidence="1" id="KW-1133">Transmembrane helix</keyword>
<accession>A0A9K3DYC0</accession>
<evidence type="ECO:0000313" key="3">
    <source>
        <dbReference type="Proteomes" id="UP000215914"/>
    </source>
</evidence>
<keyword evidence="3" id="KW-1185">Reference proteome</keyword>
<reference evidence="2" key="2">
    <citation type="submission" date="2020-06" db="EMBL/GenBank/DDBJ databases">
        <title>Helianthus annuus Genome sequencing and assembly Release 2.</title>
        <authorList>
            <person name="Gouzy J."/>
            <person name="Langlade N."/>
            <person name="Munos S."/>
        </authorList>
    </citation>
    <scope>NUCLEOTIDE SEQUENCE</scope>
    <source>
        <tissue evidence="2">Leaves</tissue>
    </source>
</reference>
<keyword evidence="1" id="KW-0812">Transmembrane</keyword>
<protein>
    <submittedName>
        <fullName evidence="2">Uncharacterized protein</fullName>
    </submittedName>
</protein>